<keyword evidence="1" id="KW-0812">Transmembrane</keyword>
<reference evidence="2" key="2">
    <citation type="journal article" date="2007" name="Plasmid">
        <title>Characterization of a cryptic plasmid from Bacillus sphaericus strain LP1-G.</title>
        <authorList>
            <person name="Wu E."/>
            <person name="Jun L."/>
            <person name="Yuan Y."/>
            <person name="Yan J."/>
            <person name="Berry C."/>
            <person name="Yuan Z."/>
        </authorList>
    </citation>
    <scope>NUCLEOTIDE SEQUENCE</scope>
    <source>
        <plasmid evidence="2">pLG</plasmid>
    </source>
</reference>
<keyword evidence="1" id="KW-1133">Transmembrane helix</keyword>
<dbReference type="RefSeq" id="WP_011154358.1">
    <property type="nucleotide sequence ID" value="NC_005242.1"/>
</dbReference>
<dbReference type="EMBL" id="AY325804">
    <property type="protein sequence ID" value="AAP86242.1"/>
    <property type="molecule type" value="Genomic_DNA"/>
</dbReference>
<proteinExistence type="predicted"/>
<organism evidence="2">
    <name type="scientific">Lysinibacillus sphaericus</name>
    <name type="common">Bacillus sphaericus</name>
    <dbReference type="NCBI Taxonomy" id="1421"/>
    <lineage>
        <taxon>Bacteria</taxon>
        <taxon>Bacillati</taxon>
        <taxon>Bacillota</taxon>
        <taxon>Bacilli</taxon>
        <taxon>Bacillales</taxon>
        <taxon>Bacillaceae</taxon>
        <taxon>Lysinibacillus</taxon>
    </lineage>
</organism>
<keyword evidence="2" id="KW-0614">Plasmid</keyword>
<name>Q7WYK6_LYSSH</name>
<sequence>MTDQFGETLILAMFYMFFVALAGSMGVLTTVWVGFKLYKRNTVKTDRRGRKGAMKHA</sequence>
<reference evidence="2" key="1">
    <citation type="submission" date="2003-06" db="EMBL/GenBank/DDBJ databases">
        <title>Nucleotide sequence and replication properties of Bacillus sphaericus cryptic plasmid pLG.</title>
        <authorList>
            <person name="Liang J."/>
            <person name="Yuan Z."/>
            <person name="Yang Y."/>
            <person name="Xue J."/>
            <person name="Berry C."/>
            <person name="Cai Q."/>
        </authorList>
    </citation>
    <scope>NUCLEOTIDE SEQUENCE</scope>
    <source>
        <plasmid evidence="2">pLG</plasmid>
    </source>
</reference>
<geneLocation type="plasmid" evidence="2">
    <name>pLG</name>
</geneLocation>
<protein>
    <submittedName>
        <fullName evidence="2">LP1G.12</fullName>
    </submittedName>
</protein>
<evidence type="ECO:0000313" key="2">
    <source>
        <dbReference type="EMBL" id="AAP86242.1"/>
    </source>
</evidence>
<feature type="transmembrane region" description="Helical" evidence="1">
    <location>
        <begin position="12"/>
        <end position="38"/>
    </location>
</feature>
<keyword evidence="1" id="KW-0472">Membrane</keyword>
<evidence type="ECO:0000256" key="1">
    <source>
        <dbReference type="SAM" id="Phobius"/>
    </source>
</evidence>
<dbReference type="AlphaFoldDB" id="Q7WYK6"/>
<accession>Q7WYK6</accession>